<gene>
    <name evidence="1" type="ORF">ERS852557_03928</name>
</gene>
<proteinExistence type="predicted"/>
<dbReference type="Proteomes" id="UP000095541">
    <property type="component" value="Unassembled WGS sequence"/>
</dbReference>
<protein>
    <submittedName>
        <fullName evidence="1">Uncharacterized protein</fullName>
    </submittedName>
</protein>
<accession>A0A174VQT5</accession>
<evidence type="ECO:0000313" key="1">
    <source>
        <dbReference type="EMBL" id="CUQ37194.1"/>
    </source>
</evidence>
<dbReference type="AlphaFoldDB" id="A0A174VQT5"/>
<dbReference type="EMBL" id="CZBI01000006">
    <property type="protein sequence ID" value="CUQ37194.1"/>
    <property type="molecule type" value="Genomic_DNA"/>
</dbReference>
<sequence length="86" mass="10033">MLRAKITNSMQIPPEGKRLFSPIHTKSAVSIKIQSRISSFQNLPEYRYVFSHSFHTFASESKFKPTNCHENKHKPYTHSVPSSWRL</sequence>
<name>A0A174VQT5_BACT4</name>
<evidence type="ECO:0000313" key="2">
    <source>
        <dbReference type="Proteomes" id="UP000095541"/>
    </source>
</evidence>
<reference evidence="1 2" key="1">
    <citation type="submission" date="2015-09" db="EMBL/GenBank/DDBJ databases">
        <authorList>
            <consortium name="Pathogen Informatics"/>
        </authorList>
    </citation>
    <scope>NUCLEOTIDE SEQUENCE [LARGE SCALE GENOMIC DNA]</scope>
    <source>
        <strain evidence="1 2">2789STDY5834945</strain>
    </source>
</reference>
<organism evidence="1 2">
    <name type="scientific">Bacteroides thetaiotaomicron</name>
    <dbReference type="NCBI Taxonomy" id="818"/>
    <lineage>
        <taxon>Bacteria</taxon>
        <taxon>Pseudomonadati</taxon>
        <taxon>Bacteroidota</taxon>
        <taxon>Bacteroidia</taxon>
        <taxon>Bacteroidales</taxon>
        <taxon>Bacteroidaceae</taxon>
        <taxon>Bacteroides</taxon>
    </lineage>
</organism>